<reference evidence="2 3" key="1">
    <citation type="submission" date="2019-10" db="EMBL/GenBank/DDBJ databases">
        <title>Comparative genomics of sulfur disproportionating microorganisms.</title>
        <authorList>
            <person name="Ward L.M."/>
            <person name="Bertran E."/>
            <person name="Johnston D."/>
        </authorList>
    </citation>
    <scope>NUCLEOTIDE SEQUENCE [LARGE SCALE GENOMIC DNA]</scope>
    <source>
        <strain evidence="2 3">DSM 14055</strain>
    </source>
</reference>
<keyword evidence="1" id="KW-0472">Membrane</keyword>
<keyword evidence="3" id="KW-1185">Reference proteome</keyword>
<comment type="caution">
    <text evidence="2">The sequence shown here is derived from an EMBL/GenBank/DDBJ whole genome shotgun (WGS) entry which is preliminary data.</text>
</comment>
<proteinExistence type="predicted"/>
<keyword evidence="1" id="KW-1133">Transmembrane helix</keyword>
<sequence>MEWSVIPVDRRKKSLRKQSRPSPGWRVPILLALLGGGGIVVLAVISRDFSRLPVQLGAWFTGIFTGWAIVLWLWRRRG</sequence>
<dbReference type="AlphaFoldDB" id="A0A6N7INE0"/>
<organism evidence="2 3">
    <name type="scientific">Desulfofundulus thermobenzoicus</name>
    <dbReference type="NCBI Taxonomy" id="29376"/>
    <lineage>
        <taxon>Bacteria</taxon>
        <taxon>Bacillati</taxon>
        <taxon>Bacillota</taxon>
        <taxon>Clostridia</taxon>
        <taxon>Eubacteriales</taxon>
        <taxon>Peptococcaceae</taxon>
        <taxon>Desulfofundulus</taxon>
    </lineage>
</organism>
<dbReference type="Proteomes" id="UP000441717">
    <property type="component" value="Unassembled WGS sequence"/>
</dbReference>
<evidence type="ECO:0000313" key="3">
    <source>
        <dbReference type="Proteomes" id="UP000441717"/>
    </source>
</evidence>
<name>A0A6N7INE0_9FIRM</name>
<accession>A0A6N7INE0</accession>
<protein>
    <submittedName>
        <fullName evidence="2">Uncharacterized protein</fullName>
    </submittedName>
</protein>
<feature type="transmembrane region" description="Helical" evidence="1">
    <location>
        <begin position="25"/>
        <end position="45"/>
    </location>
</feature>
<evidence type="ECO:0000256" key="1">
    <source>
        <dbReference type="SAM" id="Phobius"/>
    </source>
</evidence>
<dbReference type="EMBL" id="WHYR01000004">
    <property type="protein sequence ID" value="MQL51107.1"/>
    <property type="molecule type" value="Genomic_DNA"/>
</dbReference>
<gene>
    <name evidence="2" type="ORF">GFC01_02260</name>
</gene>
<keyword evidence="1" id="KW-0812">Transmembrane</keyword>
<evidence type="ECO:0000313" key="2">
    <source>
        <dbReference type="EMBL" id="MQL51107.1"/>
    </source>
</evidence>
<feature type="transmembrane region" description="Helical" evidence="1">
    <location>
        <begin position="57"/>
        <end position="74"/>
    </location>
</feature>